<dbReference type="EMBL" id="AKHW03000533">
    <property type="protein sequence ID" value="KYO45616.1"/>
    <property type="molecule type" value="Genomic_DNA"/>
</dbReference>
<organism evidence="1 2">
    <name type="scientific">Alligator mississippiensis</name>
    <name type="common">American alligator</name>
    <dbReference type="NCBI Taxonomy" id="8496"/>
    <lineage>
        <taxon>Eukaryota</taxon>
        <taxon>Metazoa</taxon>
        <taxon>Chordata</taxon>
        <taxon>Craniata</taxon>
        <taxon>Vertebrata</taxon>
        <taxon>Euteleostomi</taxon>
        <taxon>Archelosauria</taxon>
        <taxon>Archosauria</taxon>
        <taxon>Crocodylia</taxon>
        <taxon>Alligatoridae</taxon>
        <taxon>Alligatorinae</taxon>
        <taxon>Alligator</taxon>
    </lineage>
</organism>
<sequence>MCLWRSGVELCQPRLERHRCYNLGQRPRREPCLPPDGFPFPQECLKISCEKMENRCMSDSLQEASSMANTSVMDKLIFTGREHVKASKTTFFRHERPLIKHFKHVGNGDV</sequence>
<protein>
    <submittedName>
        <fullName evidence="1">Uncharacterized protein</fullName>
    </submittedName>
</protein>
<comment type="caution">
    <text evidence="1">The sequence shown here is derived from an EMBL/GenBank/DDBJ whole genome shotgun (WGS) entry which is preliminary data.</text>
</comment>
<dbReference type="AlphaFoldDB" id="A0A151P960"/>
<proteinExistence type="predicted"/>
<evidence type="ECO:0000313" key="2">
    <source>
        <dbReference type="Proteomes" id="UP000050525"/>
    </source>
</evidence>
<reference evidence="1 2" key="1">
    <citation type="journal article" date="2012" name="Genome Biol.">
        <title>Sequencing three crocodilian genomes to illuminate the evolution of archosaurs and amniotes.</title>
        <authorList>
            <person name="St John J.A."/>
            <person name="Braun E.L."/>
            <person name="Isberg S.R."/>
            <person name="Miles L.G."/>
            <person name="Chong A.Y."/>
            <person name="Gongora J."/>
            <person name="Dalzell P."/>
            <person name="Moran C."/>
            <person name="Bed'hom B."/>
            <person name="Abzhanov A."/>
            <person name="Burgess S.C."/>
            <person name="Cooksey A.M."/>
            <person name="Castoe T.A."/>
            <person name="Crawford N.G."/>
            <person name="Densmore L.D."/>
            <person name="Drew J.C."/>
            <person name="Edwards S.V."/>
            <person name="Faircloth B.C."/>
            <person name="Fujita M.K."/>
            <person name="Greenwold M.J."/>
            <person name="Hoffmann F.G."/>
            <person name="Howard J.M."/>
            <person name="Iguchi T."/>
            <person name="Janes D.E."/>
            <person name="Khan S.Y."/>
            <person name="Kohno S."/>
            <person name="de Koning A.J."/>
            <person name="Lance S.L."/>
            <person name="McCarthy F.M."/>
            <person name="McCormack J.E."/>
            <person name="Merchant M.E."/>
            <person name="Peterson D.G."/>
            <person name="Pollock D.D."/>
            <person name="Pourmand N."/>
            <person name="Raney B.J."/>
            <person name="Roessler K.A."/>
            <person name="Sanford J.R."/>
            <person name="Sawyer R.H."/>
            <person name="Schmidt C.J."/>
            <person name="Triplett E.W."/>
            <person name="Tuberville T.D."/>
            <person name="Venegas-Anaya M."/>
            <person name="Howard J.T."/>
            <person name="Jarvis E.D."/>
            <person name="Guillette L.J.Jr."/>
            <person name="Glenn T.C."/>
            <person name="Green R.E."/>
            <person name="Ray D.A."/>
        </authorList>
    </citation>
    <scope>NUCLEOTIDE SEQUENCE [LARGE SCALE GENOMIC DNA]</scope>
    <source>
        <strain evidence="1">KSC_2009_1</strain>
    </source>
</reference>
<evidence type="ECO:0000313" key="1">
    <source>
        <dbReference type="EMBL" id="KYO45616.1"/>
    </source>
</evidence>
<dbReference type="Proteomes" id="UP000050525">
    <property type="component" value="Unassembled WGS sequence"/>
</dbReference>
<accession>A0A151P960</accession>
<gene>
    <name evidence="1" type="ORF">Y1Q_0021310</name>
</gene>
<name>A0A151P960_ALLMI</name>
<keyword evidence="2" id="KW-1185">Reference proteome</keyword>